<feature type="transmembrane region" description="Helical" evidence="9">
    <location>
        <begin position="166"/>
        <end position="185"/>
    </location>
</feature>
<dbReference type="GO" id="GO:0006826">
    <property type="term" value="P:iron ion transport"/>
    <property type="evidence" value="ECO:0007669"/>
    <property type="project" value="UniProtKB-KW"/>
</dbReference>
<evidence type="ECO:0000259" key="11">
    <source>
        <dbReference type="Pfam" id="PF16916"/>
    </source>
</evidence>
<proteinExistence type="inferred from homology"/>
<keyword evidence="4" id="KW-0410">Iron transport</keyword>
<keyword evidence="6" id="KW-0406">Ion transport</keyword>
<dbReference type="SUPFAM" id="SSF161111">
    <property type="entry name" value="Cation efflux protein transmembrane domain-like"/>
    <property type="match status" value="1"/>
</dbReference>
<name>A0A3E1K7W1_9GAMM</name>
<keyword evidence="8 9" id="KW-0472">Membrane</keyword>
<keyword evidence="7 9" id="KW-1133">Transmembrane helix</keyword>
<evidence type="ECO:0000256" key="7">
    <source>
        <dbReference type="ARBA" id="ARBA00022989"/>
    </source>
</evidence>
<dbReference type="InterPro" id="IPR050291">
    <property type="entry name" value="CDF_Transporter"/>
</dbReference>
<dbReference type="PANTHER" id="PTHR43840:SF15">
    <property type="entry name" value="MITOCHONDRIAL METAL TRANSPORTER 1-RELATED"/>
    <property type="match status" value="1"/>
</dbReference>
<evidence type="ECO:0000313" key="13">
    <source>
        <dbReference type="Proteomes" id="UP000260351"/>
    </source>
</evidence>
<dbReference type="GO" id="GO:0016020">
    <property type="term" value="C:membrane"/>
    <property type="evidence" value="ECO:0007669"/>
    <property type="project" value="UniProtKB-SubCell"/>
</dbReference>
<gene>
    <name evidence="12" type="ORF">DZC52_08695</name>
</gene>
<evidence type="ECO:0000256" key="6">
    <source>
        <dbReference type="ARBA" id="ARBA00022906"/>
    </source>
</evidence>
<dbReference type="Proteomes" id="UP000260351">
    <property type="component" value="Unassembled WGS sequence"/>
</dbReference>
<feature type="domain" description="Cation efflux protein cytoplasmic" evidence="11">
    <location>
        <begin position="221"/>
        <end position="293"/>
    </location>
</feature>
<evidence type="ECO:0000256" key="3">
    <source>
        <dbReference type="ARBA" id="ARBA00022448"/>
    </source>
</evidence>
<evidence type="ECO:0000313" key="12">
    <source>
        <dbReference type="EMBL" id="RFF30148.1"/>
    </source>
</evidence>
<evidence type="ECO:0000256" key="2">
    <source>
        <dbReference type="ARBA" id="ARBA00010212"/>
    </source>
</evidence>
<dbReference type="InterPro" id="IPR027470">
    <property type="entry name" value="Cation_efflux_CTD"/>
</dbReference>
<dbReference type="InterPro" id="IPR036837">
    <property type="entry name" value="Cation_efflux_CTD_sf"/>
</dbReference>
<feature type="transmembrane region" description="Helical" evidence="9">
    <location>
        <begin position="124"/>
        <end position="145"/>
    </location>
</feature>
<evidence type="ECO:0000256" key="9">
    <source>
        <dbReference type="SAM" id="Phobius"/>
    </source>
</evidence>
<comment type="subcellular location">
    <subcellularLocation>
        <location evidence="1">Membrane</location>
        <topology evidence="1">Multi-pass membrane protein</topology>
    </subcellularLocation>
</comment>
<dbReference type="GO" id="GO:0006829">
    <property type="term" value="P:zinc ion transport"/>
    <property type="evidence" value="ECO:0007669"/>
    <property type="project" value="UniProtKB-KW"/>
</dbReference>
<keyword evidence="6" id="KW-0864">Zinc transport</keyword>
<comment type="caution">
    <text evidence="12">The sequence shown here is derived from an EMBL/GenBank/DDBJ whole genome shotgun (WGS) entry which is preliminary data.</text>
</comment>
<dbReference type="FunFam" id="1.20.1510.10:FF:000006">
    <property type="entry name" value="Divalent cation efflux transporter"/>
    <property type="match status" value="1"/>
</dbReference>
<dbReference type="GO" id="GO:0008324">
    <property type="term" value="F:monoatomic cation transmembrane transporter activity"/>
    <property type="evidence" value="ECO:0007669"/>
    <property type="project" value="InterPro"/>
</dbReference>
<dbReference type="EMBL" id="QUZK01000037">
    <property type="protein sequence ID" value="RFF30148.1"/>
    <property type="molecule type" value="Genomic_DNA"/>
</dbReference>
<sequence length="307" mass="33278">MAAAFRSNANLDQYWPDKRRVTIVGAVWNLLLAIGKIAAGIVGHSQALIVDGIHSLSDMVSDAVVLVAARWSAIEADHNHPYGHGRIETVATAIVGVLLLAVAIGFIVDAVLRLLDPERLMQPGWLALWAAAASVGIKEILFWYTRRVARHSRSNLIMANAWHHRSDALSSIVVIAGVIGAMGGFLWLDAVAAILVAGTVAVMGGRFAFDSLVELVDTAVPPREQKQLAKIILSVDGVQDFRDLRTRLMGGQIFMDVCILLDPQLTLDEANRVAAMVRTRLLSESTEVFDAVVSVAPLRAPRMRRTA</sequence>
<feature type="transmembrane region" description="Helical" evidence="9">
    <location>
        <begin position="90"/>
        <end position="112"/>
    </location>
</feature>
<feature type="domain" description="Cation efflux protein transmembrane" evidence="10">
    <location>
        <begin position="23"/>
        <end position="216"/>
    </location>
</feature>
<keyword evidence="5 9" id="KW-0812">Transmembrane</keyword>
<dbReference type="RefSeq" id="WP_116650749.1">
    <property type="nucleotide sequence ID" value="NZ_QUZK01000037.1"/>
</dbReference>
<protein>
    <submittedName>
        <fullName evidence="12">Cation transporter</fullName>
    </submittedName>
</protein>
<feature type="transmembrane region" description="Helical" evidence="9">
    <location>
        <begin position="191"/>
        <end position="209"/>
    </location>
</feature>
<evidence type="ECO:0000259" key="10">
    <source>
        <dbReference type="Pfam" id="PF01545"/>
    </source>
</evidence>
<accession>A0A3E1K7W1</accession>
<dbReference type="PANTHER" id="PTHR43840">
    <property type="entry name" value="MITOCHONDRIAL METAL TRANSPORTER 1-RELATED"/>
    <property type="match status" value="1"/>
</dbReference>
<dbReference type="InterPro" id="IPR058533">
    <property type="entry name" value="Cation_efflux_TM"/>
</dbReference>
<dbReference type="Gene3D" id="1.20.1510.10">
    <property type="entry name" value="Cation efflux protein transmembrane domain"/>
    <property type="match status" value="1"/>
</dbReference>
<keyword evidence="6" id="KW-0862">Zinc</keyword>
<dbReference type="AlphaFoldDB" id="A0A3E1K7W1"/>
<evidence type="ECO:0000256" key="4">
    <source>
        <dbReference type="ARBA" id="ARBA00022496"/>
    </source>
</evidence>
<dbReference type="InterPro" id="IPR002524">
    <property type="entry name" value="Cation_efflux"/>
</dbReference>
<dbReference type="Pfam" id="PF16916">
    <property type="entry name" value="ZT_dimer"/>
    <property type="match status" value="1"/>
</dbReference>
<feature type="transmembrane region" description="Helical" evidence="9">
    <location>
        <begin position="21"/>
        <end position="42"/>
    </location>
</feature>
<dbReference type="Gene3D" id="3.30.70.1350">
    <property type="entry name" value="Cation efflux protein, cytoplasmic domain"/>
    <property type="match status" value="1"/>
</dbReference>
<evidence type="ECO:0000256" key="1">
    <source>
        <dbReference type="ARBA" id="ARBA00004141"/>
    </source>
</evidence>
<dbReference type="OrthoDB" id="9806522at2"/>
<evidence type="ECO:0000256" key="5">
    <source>
        <dbReference type="ARBA" id="ARBA00022692"/>
    </source>
</evidence>
<organism evidence="12 13">
    <name type="scientific">Wenzhouxiangella sediminis</name>
    <dbReference type="NCBI Taxonomy" id="1792836"/>
    <lineage>
        <taxon>Bacteria</taxon>
        <taxon>Pseudomonadati</taxon>
        <taxon>Pseudomonadota</taxon>
        <taxon>Gammaproteobacteria</taxon>
        <taxon>Chromatiales</taxon>
        <taxon>Wenzhouxiangellaceae</taxon>
        <taxon>Wenzhouxiangella</taxon>
    </lineage>
</organism>
<keyword evidence="13" id="KW-1185">Reference proteome</keyword>
<dbReference type="NCBIfam" id="TIGR01297">
    <property type="entry name" value="CDF"/>
    <property type="match status" value="1"/>
</dbReference>
<reference evidence="12 13" key="1">
    <citation type="submission" date="2018-08" db="EMBL/GenBank/DDBJ databases">
        <title>Wenzhouxiangella salilacus sp. nov., a novel bacterium isolated from a saline lake in Xinjiang Province, China.</title>
        <authorList>
            <person name="Han S."/>
        </authorList>
    </citation>
    <scope>NUCLEOTIDE SEQUENCE [LARGE SCALE GENOMIC DNA]</scope>
    <source>
        <strain evidence="12 13">XDB06</strain>
    </source>
</reference>
<comment type="similarity">
    <text evidence="2">Belongs to the cation diffusion facilitator (CDF) transporter (TC 2.A.4) family. FieF subfamily.</text>
</comment>
<dbReference type="SUPFAM" id="SSF160240">
    <property type="entry name" value="Cation efflux protein cytoplasmic domain-like"/>
    <property type="match status" value="1"/>
</dbReference>
<keyword evidence="4" id="KW-0408">Iron</keyword>
<keyword evidence="3" id="KW-0813">Transport</keyword>
<feature type="transmembrane region" description="Helical" evidence="9">
    <location>
        <begin position="48"/>
        <end position="69"/>
    </location>
</feature>
<evidence type="ECO:0000256" key="8">
    <source>
        <dbReference type="ARBA" id="ARBA00023136"/>
    </source>
</evidence>
<dbReference type="Pfam" id="PF01545">
    <property type="entry name" value="Cation_efflux"/>
    <property type="match status" value="1"/>
</dbReference>
<dbReference type="InterPro" id="IPR027469">
    <property type="entry name" value="Cation_efflux_TMD_sf"/>
</dbReference>